<comment type="caution">
    <text evidence="3">The sequence shown here is derived from an EMBL/GenBank/DDBJ whole genome shotgun (WGS) entry which is preliminary data.</text>
</comment>
<feature type="region of interest" description="Disordered" evidence="1">
    <location>
        <begin position="27"/>
        <end position="55"/>
    </location>
</feature>
<keyword evidence="2" id="KW-0732">Signal</keyword>
<dbReference type="RefSeq" id="WP_194121956.1">
    <property type="nucleotide sequence ID" value="NZ_JACYGY010000001.1"/>
</dbReference>
<keyword evidence="4" id="KW-1185">Reference proteome</keyword>
<feature type="compositionally biased region" description="Basic and acidic residues" evidence="1">
    <location>
        <begin position="40"/>
        <end position="55"/>
    </location>
</feature>
<dbReference type="EMBL" id="JACYGY010000001">
    <property type="protein sequence ID" value="MBE9463854.1"/>
    <property type="molecule type" value="Genomic_DNA"/>
</dbReference>
<evidence type="ECO:0000256" key="1">
    <source>
        <dbReference type="SAM" id="MobiDB-lite"/>
    </source>
</evidence>
<protein>
    <submittedName>
        <fullName evidence="3">Uncharacterized protein</fullName>
    </submittedName>
</protein>
<feature type="signal peptide" evidence="2">
    <location>
        <begin position="1"/>
        <end position="24"/>
    </location>
</feature>
<feature type="region of interest" description="Disordered" evidence="1">
    <location>
        <begin position="140"/>
        <end position="162"/>
    </location>
</feature>
<evidence type="ECO:0000256" key="2">
    <source>
        <dbReference type="SAM" id="SignalP"/>
    </source>
</evidence>
<evidence type="ECO:0000313" key="4">
    <source>
        <dbReference type="Proteomes" id="UP000634134"/>
    </source>
</evidence>
<sequence>MQITFLKSILILCLVLALFKTGRAQPPGGADGNFPPLEFPENKTETPDETARRETKWMKKKLRLTAQQLAPVEDINFDHALKKQDIIDNLIKKGIRPTREQLLFSQKAFDTLAEDKDSKLSKVLTSKQWGIYLSKKKQLENNGQNMPFATPPGRVGSGFSPQ</sequence>
<organism evidence="3 4">
    <name type="scientific">Dyadobacter subterraneus</name>
    <dbReference type="NCBI Taxonomy" id="2773304"/>
    <lineage>
        <taxon>Bacteria</taxon>
        <taxon>Pseudomonadati</taxon>
        <taxon>Bacteroidota</taxon>
        <taxon>Cytophagia</taxon>
        <taxon>Cytophagales</taxon>
        <taxon>Spirosomataceae</taxon>
        <taxon>Dyadobacter</taxon>
    </lineage>
</organism>
<accession>A0ABR9WFE8</accession>
<feature type="chain" id="PRO_5046579896" evidence="2">
    <location>
        <begin position="25"/>
        <end position="162"/>
    </location>
</feature>
<gene>
    <name evidence="3" type="ORF">IEE83_18375</name>
</gene>
<proteinExistence type="predicted"/>
<reference evidence="4" key="1">
    <citation type="submission" date="2023-07" db="EMBL/GenBank/DDBJ databases">
        <title>Dyadobacter sp. nov 'subterranea' isolated from contaminted grondwater.</title>
        <authorList>
            <person name="Szabo I."/>
            <person name="Al-Omari J."/>
            <person name="Szerdahelyi S.G."/>
            <person name="Rado J."/>
        </authorList>
    </citation>
    <scope>NUCLEOTIDE SEQUENCE [LARGE SCALE GENOMIC DNA]</scope>
    <source>
        <strain evidence="4">UP-52</strain>
    </source>
</reference>
<dbReference type="Proteomes" id="UP000634134">
    <property type="component" value="Unassembled WGS sequence"/>
</dbReference>
<name>A0ABR9WFE8_9BACT</name>
<evidence type="ECO:0000313" key="3">
    <source>
        <dbReference type="EMBL" id="MBE9463854.1"/>
    </source>
</evidence>